<evidence type="ECO:0000259" key="8">
    <source>
        <dbReference type="Pfam" id="PF06429"/>
    </source>
</evidence>
<dbReference type="EMBL" id="CP032509">
    <property type="protein sequence ID" value="AZN73608.1"/>
    <property type="molecule type" value="Genomic_DNA"/>
</dbReference>
<keyword evidence="4 6" id="KW-0975">Bacterial flagellum</keyword>
<dbReference type="Proteomes" id="UP000268192">
    <property type="component" value="Chromosome"/>
</dbReference>
<dbReference type="Pfam" id="PF00460">
    <property type="entry name" value="Flg_bb_rod"/>
    <property type="match status" value="1"/>
</dbReference>
<dbReference type="OrthoDB" id="9813951at2"/>
<evidence type="ECO:0000313" key="9">
    <source>
        <dbReference type="EMBL" id="AZN73608.1"/>
    </source>
</evidence>
<dbReference type="NCBIfam" id="TIGR01395">
    <property type="entry name" value="FlgC"/>
    <property type="match status" value="1"/>
</dbReference>
<keyword evidence="9" id="KW-0969">Cilium</keyword>
<feature type="domain" description="Flagellar basal body rod protein N-terminal" evidence="7">
    <location>
        <begin position="8"/>
        <end position="32"/>
    </location>
</feature>
<evidence type="ECO:0000256" key="4">
    <source>
        <dbReference type="ARBA" id="ARBA00023143"/>
    </source>
</evidence>
<evidence type="ECO:0000256" key="5">
    <source>
        <dbReference type="ARBA" id="ARBA00025933"/>
    </source>
</evidence>
<dbReference type="InterPro" id="IPR010930">
    <property type="entry name" value="Flg_bb/hook_C_dom"/>
</dbReference>
<gene>
    <name evidence="9" type="primary">flgC</name>
    <name evidence="9" type="ORF">D5400_05810</name>
</gene>
<dbReference type="GO" id="GO:0071978">
    <property type="term" value="P:bacterial-type flagellum-dependent swarming motility"/>
    <property type="evidence" value="ECO:0007669"/>
    <property type="project" value="TreeGrafter"/>
</dbReference>
<reference evidence="9 10" key="1">
    <citation type="submission" date="2018-09" db="EMBL/GenBank/DDBJ databases">
        <title>Marinorhizobium profundi gen. nov., sp. nov., isolated from a deep-sea sediment sample from the New Britain Trench and proposal of Marinorhizobiaceae fam. nov. in the order Rhizobiales of the class Alphaproteobacteria.</title>
        <authorList>
            <person name="Cao J."/>
        </authorList>
    </citation>
    <scope>NUCLEOTIDE SEQUENCE [LARGE SCALE GENOMIC DNA]</scope>
    <source>
        <strain evidence="9 10">WS11</strain>
    </source>
</reference>
<evidence type="ECO:0000256" key="3">
    <source>
        <dbReference type="ARBA" id="ARBA00017941"/>
    </source>
</evidence>
<evidence type="ECO:0000256" key="2">
    <source>
        <dbReference type="ARBA" id="ARBA00009677"/>
    </source>
</evidence>
<keyword evidence="9" id="KW-0966">Cell projection</keyword>
<evidence type="ECO:0000259" key="7">
    <source>
        <dbReference type="Pfam" id="PF00460"/>
    </source>
</evidence>
<feature type="domain" description="Flagellar basal-body/hook protein C-terminal" evidence="8">
    <location>
        <begin position="90"/>
        <end position="133"/>
    </location>
</feature>
<comment type="subunit">
    <text evidence="5 6">The basal body constitutes a major portion of the flagellar organelle and consists of four rings (L,P,S, and M) mounted on a central rod. The rod consists of about 26 subunits of FlgG in the distal portion, and FlgB, FlgC and FlgF are thought to build up the proximal portion of the rod with about 6 subunits each.</text>
</comment>
<dbReference type="PANTHER" id="PTHR30435">
    <property type="entry name" value="FLAGELLAR PROTEIN"/>
    <property type="match status" value="1"/>
</dbReference>
<name>A0A3Q8XRI7_9HYPH</name>
<proteinExistence type="inferred from homology"/>
<dbReference type="Pfam" id="PF06429">
    <property type="entry name" value="Flg_bbr_C"/>
    <property type="match status" value="1"/>
</dbReference>
<keyword evidence="9" id="KW-0282">Flagellum</keyword>
<dbReference type="PANTHER" id="PTHR30435:SF2">
    <property type="entry name" value="FLAGELLAR BASAL-BODY ROD PROTEIN FLGC"/>
    <property type="match status" value="1"/>
</dbReference>
<dbReference type="InterPro" id="IPR001444">
    <property type="entry name" value="Flag_bb_rod_N"/>
</dbReference>
<comment type="subcellular location">
    <subcellularLocation>
        <location evidence="1 6">Bacterial flagellum basal body</location>
    </subcellularLocation>
</comment>
<dbReference type="GO" id="GO:0030694">
    <property type="term" value="C:bacterial-type flagellum basal body, rod"/>
    <property type="evidence" value="ECO:0007669"/>
    <property type="project" value="UniProtKB-UniRule"/>
</dbReference>
<evidence type="ECO:0000313" key="10">
    <source>
        <dbReference type="Proteomes" id="UP000268192"/>
    </source>
</evidence>
<keyword evidence="10" id="KW-1185">Reference proteome</keyword>
<protein>
    <recommendedName>
        <fullName evidence="3 6">Flagellar basal-body rod protein FlgC</fullName>
    </recommendedName>
</protein>
<organism evidence="9 10">
    <name type="scientific">Georhizobium profundi</name>
    <dbReference type="NCBI Taxonomy" id="2341112"/>
    <lineage>
        <taxon>Bacteria</taxon>
        <taxon>Pseudomonadati</taxon>
        <taxon>Pseudomonadota</taxon>
        <taxon>Alphaproteobacteria</taxon>
        <taxon>Hyphomicrobiales</taxon>
        <taxon>Rhizobiaceae</taxon>
        <taxon>Georhizobium</taxon>
    </lineage>
</organism>
<dbReference type="KEGG" id="abaw:D5400_05810"/>
<dbReference type="InterPro" id="IPR006299">
    <property type="entry name" value="FlgC"/>
</dbReference>
<sequence length="139" mass="15162">MDPLTASLRIAASGLEAQTTRLRVVSENLANAQSTSSLPGGDPYRRKIVDFNAELDRVSGASLVNVGSVDEDTSDFTVEYDPGNKAADENGMVKKPNVNVLIEMADMREANRAYESNLQTIKQTRELISMTIDLLRASQ</sequence>
<dbReference type="RefSeq" id="WP_126012816.1">
    <property type="nucleotide sequence ID" value="NZ_CP032509.1"/>
</dbReference>
<dbReference type="AlphaFoldDB" id="A0A3Q8XRI7"/>
<accession>A0A3Q8XRI7</accession>
<evidence type="ECO:0000256" key="6">
    <source>
        <dbReference type="RuleBase" id="RU362062"/>
    </source>
</evidence>
<comment type="similarity">
    <text evidence="2">Belongs to the flagella basal body rod proteins family.</text>
</comment>
<evidence type="ECO:0000256" key="1">
    <source>
        <dbReference type="ARBA" id="ARBA00004117"/>
    </source>
</evidence>